<feature type="signal peptide" evidence="2">
    <location>
        <begin position="1"/>
        <end position="29"/>
    </location>
</feature>
<sequence>MNRKSSKIGQYAKWMMGALALAVVSVCHAGTALVGGGATMPAYGYAGFSSSNPIYPAGSGSLFGEFTLLAGGPSVSYCETGDGDAMNLLAKAPGFSVQNSCTSTGGIYHGLDAAGAGRTDLLQPNYISSAYGMSQANFSAYIAGHASGAYPTQFPALVGAIAIAFNLVDSSGTEVVASEVNFSDAQLCEIFSGNVTNWNDASLASAFTLPTGHAIPSTPINVQYRADATGTTLSLSNHLVNVCASVITNGHFVIDQAFTNVVANVLPAIPSNWTASSGNRALATAVESIAGSIGYVETNNAMALNPSMQFADVNGSSPLTNFGSPLTITSADLVFNKAVGADGTVSTLSPAPTTQCIALVPPADYAVAGVGGSILPSGTYPIVSVLYLLGNADGNGADLTSTRGLLESPYNATLRSSVTMIGPGTGLAFLTLGRGAFTAAQVGTCLVN</sequence>
<dbReference type="SUPFAM" id="SSF53850">
    <property type="entry name" value="Periplasmic binding protein-like II"/>
    <property type="match status" value="1"/>
</dbReference>
<evidence type="ECO:0000256" key="2">
    <source>
        <dbReference type="SAM" id="SignalP"/>
    </source>
</evidence>
<dbReference type="PANTHER" id="PTHR42996">
    <property type="entry name" value="PHOSPHATE-BINDING PROTEIN PSTS"/>
    <property type="match status" value="1"/>
</dbReference>
<evidence type="ECO:0000256" key="1">
    <source>
        <dbReference type="ARBA" id="ARBA00008725"/>
    </source>
</evidence>
<dbReference type="EMBL" id="JACZZA010000013">
    <property type="protein sequence ID" value="MBE1162406.1"/>
    <property type="molecule type" value="Genomic_DNA"/>
</dbReference>
<comment type="similarity">
    <text evidence="1">Belongs to the PstS family.</text>
</comment>
<reference evidence="4 5" key="1">
    <citation type="submission" date="2020-09" db="EMBL/GenBank/DDBJ databases">
        <title>Dyella sp. 7MK23 isolated from forest soil.</title>
        <authorList>
            <person name="Fu J."/>
        </authorList>
    </citation>
    <scope>NUCLEOTIDE SEQUENCE [LARGE SCALE GENOMIC DNA]</scope>
    <source>
        <strain evidence="4 5">7MK23</strain>
    </source>
</reference>
<comment type="caution">
    <text evidence="4">The sequence shown here is derived from an EMBL/GenBank/DDBJ whole genome shotgun (WGS) entry which is preliminary data.</text>
</comment>
<keyword evidence="2" id="KW-0732">Signal</keyword>
<keyword evidence="5" id="KW-1185">Reference proteome</keyword>
<feature type="chain" id="PRO_5046856057" evidence="2">
    <location>
        <begin position="30"/>
        <end position="448"/>
    </location>
</feature>
<dbReference type="InterPro" id="IPR050962">
    <property type="entry name" value="Phosphate-bind_PstS"/>
</dbReference>
<evidence type="ECO:0000259" key="3">
    <source>
        <dbReference type="Pfam" id="PF12849"/>
    </source>
</evidence>
<gene>
    <name evidence="4" type="ORF">IGX34_18630</name>
</gene>
<name>A0ABR9GED5_9GAMM</name>
<accession>A0ABR9GED5</accession>
<dbReference type="Proteomes" id="UP000651010">
    <property type="component" value="Unassembled WGS sequence"/>
</dbReference>
<dbReference type="InterPro" id="IPR024370">
    <property type="entry name" value="PBP_domain"/>
</dbReference>
<dbReference type="Gene3D" id="3.40.190.10">
    <property type="entry name" value="Periplasmic binding protein-like II"/>
    <property type="match status" value="1"/>
</dbReference>
<dbReference type="Pfam" id="PF12849">
    <property type="entry name" value="PBP_like_2"/>
    <property type="match status" value="1"/>
</dbReference>
<dbReference type="RefSeq" id="WP_192557246.1">
    <property type="nucleotide sequence ID" value="NZ_JACZZA010000013.1"/>
</dbReference>
<feature type="domain" description="PBP" evidence="3">
    <location>
        <begin position="150"/>
        <end position="309"/>
    </location>
</feature>
<proteinExistence type="inferred from homology"/>
<protein>
    <submittedName>
        <fullName evidence="4">Substrate-binding domain-containing protein</fullName>
    </submittedName>
</protein>
<organism evidence="4 5">
    <name type="scientific">Dyella acidiphila</name>
    <dbReference type="NCBI Taxonomy" id="2775866"/>
    <lineage>
        <taxon>Bacteria</taxon>
        <taxon>Pseudomonadati</taxon>
        <taxon>Pseudomonadota</taxon>
        <taxon>Gammaproteobacteria</taxon>
        <taxon>Lysobacterales</taxon>
        <taxon>Rhodanobacteraceae</taxon>
        <taxon>Dyella</taxon>
    </lineage>
</organism>
<evidence type="ECO:0000313" key="5">
    <source>
        <dbReference type="Proteomes" id="UP000651010"/>
    </source>
</evidence>
<dbReference type="PANTHER" id="PTHR42996:SF1">
    <property type="entry name" value="PHOSPHATE-BINDING PROTEIN PSTS"/>
    <property type="match status" value="1"/>
</dbReference>
<evidence type="ECO:0000313" key="4">
    <source>
        <dbReference type="EMBL" id="MBE1162406.1"/>
    </source>
</evidence>